<dbReference type="AlphaFoldDB" id="A0A172QA98"/>
<evidence type="ECO:0000313" key="2">
    <source>
        <dbReference type="Proteomes" id="UP000077317"/>
    </source>
</evidence>
<reference evidence="2" key="2">
    <citation type="submission" date="2016-03" db="EMBL/GenBank/DDBJ databases">
        <title>Streptococcus antelopensis sp. nov., isolated from the feces of the Tibetan antelope (Pantholops hodgsonii) in Hoh Xil National Nature Reserve, Qinghai, China.</title>
        <authorList>
            <person name="Bai X."/>
        </authorList>
    </citation>
    <scope>NUCLEOTIDE SEQUENCE [LARGE SCALE GENOMIC DNA]</scope>
    <source>
        <strain evidence="2">TA 26</strain>
    </source>
</reference>
<gene>
    <name evidence="1" type="ORF">A0O21_04865</name>
</gene>
<keyword evidence="2" id="KW-1185">Reference proteome</keyword>
<dbReference type="EMBL" id="CP014699">
    <property type="protein sequence ID" value="AND80433.1"/>
    <property type="molecule type" value="Genomic_DNA"/>
</dbReference>
<dbReference type="KEGG" id="spat:A0O21_04865"/>
<dbReference type="STRING" id="1811193.A0O21_04865"/>
<reference evidence="1 2" key="1">
    <citation type="journal article" date="2016" name="Int. J. Syst. Evol. Microbiol.">
        <title>Streptococcuspantholopis sp. nov., isolated from faeces of the Tibetan antelope (Pantholops hodgsonii).</title>
        <authorList>
            <person name="Bai X."/>
            <person name="Xiong Y."/>
            <person name="Lu S."/>
            <person name="Jin D."/>
            <person name="Lai X."/>
            <person name="Yang J."/>
            <person name="Niu L."/>
            <person name="Hu S."/>
            <person name="Meng X."/>
            <person name="Pu J."/>
            <person name="Ye C."/>
            <person name="Xu J."/>
        </authorList>
    </citation>
    <scope>NUCLEOTIDE SEQUENCE [LARGE SCALE GENOMIC DNA]</scope>
    <source>
        <strain evidence="1 2">TA 26</strain>
    </source>
</reference>
<evidence type="ECO:0000313" key="1">
    <source>
        <dbReference type="EMBL" id="AND80433.1"/>
    </source>
</evidence>
<accession>A0A172QA98</accession>
<dbReference type="Proteomes" id="UP000077317">
    <property type="component" value="Chromosome"/>
</dbReference>
<protein>
    <submittedName>
        <fullName evidence="1">Uncharacterized protein</fullName>
    </submittedName>
</protein>
<sequence>MLTKETLTKRQQDNVVKRIAKSYDIESIEFLNFRQDPMTGTYHLKFKINGDDKLQTGLSVSKLSRFDNSTDNIGLDPVETFAELKKSSIDNNVNIDSIYIKYLGE</sequence>
<name>A0A172QA98_9STRE</name>
<dbReference type="OrthoDB" id="2226109at2"/>
<proteinExistence type="predicted"/>
<organism evidence="1 2">
    <name type="scientific">Streptococcus pantholopis</name>
    <dbReference type="NCBI Taxonomy" id="1811193"/>
    <lineage>
        <taxon>Bacteria</taxon>
        <taxon>Bacillati</taxon>
        <taxon>Bacillota</taxon>
        <taxon>Bacilli</taxon>
        <taxon>Lactobacillales</taxon>
        <taxon>Streptococcaceae</taxon>
        <taxon>Streptococcus</taxon>
    </lineage>
</organism>